<comment type="similarity">
    <text evidence="2">Belongs to the DP1 family.</text>
</comment>
<dbReference type="PANTHER" id="PTHR12300:SF161">
    <property type="entry name" value="RECEPTOR EXPRESSION-ENHANCING PROTEIN"/>
    <property type="match status" value="1"/>
</dbReference>
<comment type="subcellular location">
    <subcellularLocation>
        <location evidence="1">Membrane</location>
        <topology evidence="1">Multi-pass membrane protein</topology>
    </subcellularLocation>
</comment>
<evidence type="ECO:0000256" key="5">
    <source>
        <dbReference type="ARBA" id="ARBA00023136"/>
    </source>
</evidence>
<keyword evidence="3" id="KW-0812">Transmembrane</keyword>
<dbReference type="HOGENOM" id="CLU_586876_0_0_1"/>
<dbReference type="EMBL" id="JMSN01000142">
    <property type="protein sequence ID" value="KDN37272.1"/>
    <property type="molecule type" value="Genomic_DNA"/>
</dbReference>
<dbReference type="Pfam" id="PF03134">
    <property type="entry name" value="TB2_DP1_HVA22"/>
    <property type="match status" value="1"/>
</dbReference>
<dbReference type="RefSeq" id="XP_013240337.1">
    <property type="nucleotide sequence ID" value="XM_013384883.1"/>
</dbReference>
<protein>
    <recommendedName>
        <fullName evidence="9">Protein YOP1</fullName>
    </recommendedName>
</protein>
<dbReference type="OrthoDB" id="434647at2759"/>
<dbReference type="GO" id="GO:0016020">
    <property type="term" value="C:membrane"/>
    <property type="evidence" value="ECO:0007669"/>
    <property type="project" value="UniProtKB-SubCell"/>
</dbReference>
<evidence type="ECO:0000256" key="1">
    <source>
        <dbReference type="ARBA" id="ARBA00004141"/>
    </source>
</evidence>
<dbReference type="InterPro" id="IPR004345">
    <property type="entry name" value="TB2_DP1_HVA22"/>
</dbReference>
<dbReference type="InParanoid" id="A0A066V699"/>
<dbReference type="AlphaFoldDB" id="A0A066V699"/>
<organism evidence="7 8">
    <name type="scientific">Tilletiaria anomala (strain ATCC 24038 / CBS 436.72 / UBC 951)</name>
    <dbReference type="NCBI Taxonomy" id="1037660"/>
    <lineage>
        <taxon>Eukaryota</taxon>
        <taxon>Fungi</taxon>
        <taxon>Dikarya</taxon>
        <taxon>Basidiomycota</taxon>
        <taxon>Ustilaginomycotina</taxon>
        <taxon>Exobasidiomycetes</taxon>
        <taxon>Georgefischeriales</taxon>
        <taxon>Tilletiariaceae</taxon>
        <taxon>Tilletiaria</taxon>
    </lineage>
</organism>
<feature type="compositionally biased region" description="Low complexity" evidence="6">
    <location>
        <begin position="254"/>
        <end position="281"/>
    </location>
</feature>
<feature type="compositionally biased region" description="Low complexity" evidence="6">
    <location>
        <begin position="330"/>
        <end position="344"/>
    </location>
</feature>
<reference evidence="7 8" key="1">
    <citation type="submission" date="2014-05" db="EMBL/GenBank/DDBJ databases">
        <title>Draft genome sequence of a rare smut relative, Tilletiaria anomala UBC 951.</title>
        <authorList>
            <consortium name="DOE Joint Genome Institute"/>
            <person name="Toome M."/>
            <person name="Kuo A."/>
            <person name="Henrissat B."/>
            <person name="Lipzen A."/>
            <person name="Tritt A."/>
            <person name="Yoshinaga Y."/>
            <person name="Zane M."/>
            <person name="Barry K."/>
            <person name="Grigoriev I.V."/>
            <person name="Spatafora J.W."/>
            <person name="Aimea M.C."/>
        </authorList>
    </citation>
    <scope>NUCLEOTIDE SEQUENCE [LARGE SCALE GENOMIC DNA]</scope>
    <source>
        <strain evidence="7 8">UBC 951</strain>
    </source>
</reference>
<dbReference type="PANTHER" id="PTHR12300">
    <property type="entry name" value="HVA22-LIKE PROTEINS"/>
    <property type="match status" value="1"/>
</dbReference>
<evidence type="ECO:0000256" key="2">
    <source>
        <dbReference type="ARBA" id="ARBA00008573"/>
    </source>
</evidence>
<evidence type="ECO:0000256" key="4">
    <source>
        <dbReference type="ARBA" id="ARBA00022989"/>
    </source>
</evidence>
<dbReference type="GeneID" id="25265391"/>
<evidence type="ECO:0000256" key="6">
    <source>
        <dbReference type="SAM" id="MobiDB-lite"/>
    </source>
</evidence>
<keyword evidence="8" id="KW-1185">Reference proteome</keyword>
<keyword evidence="4" id="KW-1133">Transmembrane helix</keyword>
<feature type="region of interest" description="Disordered" evidence="6">
    <location>
        <begin position="417"/>
        <end position="439"/>
    </location>
</feature>
<evidence type="ECO:0000313" key="7">
    <source>
        <dbReference type="EMBL" id="KDN37272.1"/>
    </source>
</evidence>
<feature type="compositionally biased region" description="Polar residues" evidence="6">
    <location>
        <begin position="345"/>
        <end position="367"/>
    </location>
</feature>
<evidence type="ECO:0000256" key="3">
    <source>
        <dbReference type="ARBA" id="ARBA00022692"/>
    </source>
</evidence>
<dbReference type="Proteomes" id="UP000027361">
    <property type="component" value="Unassembled WGS sequence"/>
</dbReference>
<feature type="region of interest" description="Disordered" evidence="6">
    <location>
        <begin position="245"/>
        <end position="281"/>
    </location>
</feature>
<gene>
    <name evidence="7" type="ORF">K437DRAFT_259843</name>
</gene>
<name>A0A066V699_TILAU</name>
<feature type="region of interest" description="Disordered" evidence="6">
    <location>
        <begin position="309"/>
        <end position="376"/>
    </location>
</feature>
<evidence type="ECO:0008006" key="9">
    <source>
        <dbReference type="Google" id="ProtNLM"/>
    </source>
</evidence>
<keyword evidence="5" id="KW-0472">Membrane</keyword>
<sequence length="466" mass="47992">MVFFLSLPILVLNSAATFVYPLYASYKAITSTTRPGSTVSVYSWGARHDTSVAAAGANASSSGGGTELAELETWLMYWSVIACIQTVEAFLEWSWSWIPFYFELKLLFTLWLVLPQTKGATYLYIHHVAPFLAAHEQDIDVALGAAKSKLKASAIASLEKAWNSLRDAMLNLALSQPAGSASAPIAGNDGSAAAPPSVHNPAQGPAAQLMDLFRSLAPAAASGATAILDRATAGAKESKAPIVAMTKPGKGGRRAVSGRAGAASASTSTSALAAAGGTMDRAQAARRRAELEHQLAELYAQDQQTSAAAASTGVRVRRVPASLQPGGGARPRAASAAARASDPAHQQQRANRLVSQPIWSGGNAENDNGSDDMSDEPAYVVASKSEKSALSGSYAVLDKTEGSSNVVRTAGGAARGAALKKQQQQQPGNGAGARAAAGSGVTAAKARVSEQAAEDSGWGAWLRGSN</sequence>
<evidence type="ECO:0000313" key="8">
    <source>
        <dbReference type="Proteomes" id="UP000027361"/>
    </source>
</evidence>
<comment type="caution">
    <text evidence="7">The sequence shown here is derived from an EMBL/GenBank/DDBJ whole genome shotgun (WGS) entry which is preliminary data.</text>
</comment>
<accession>A0A066V699</accession>
<proteinExistence type="inferred from homology"/>
<feature type="region of interest" description="Disordered" evidence="6">
    <location>
        <begin position="447"/>
        <end position="466"/>
    </location>
</feature>